<name>A0ABD0YK40_9HEMI</name>
<dbReference type="EMBL" id="JBFDAA010000006">
    <property type="protein sequence ID" value="KAL1131556.1"/>
    <property type="molecule type" value="Genomic_DNA"/>
</dbReference>
<sequence>MAVEKHFLDAISDILNPKRDSRALCINVSSVFSIIKDSGDITTSCIESTGEILIELLKRYKAKKSNSEEREDLMSAYQEGVECLNQTCKYNIVHDVRRCALRTLMDLLPEEARYVQEKPALLPVNQFSFNFKRVTKVYVPLSFVSCLIFLLYLFCRLDIILRGEQLQVNHSTTPSAKTFDKKQETTERGSYTFVILS</sequence>
<keyword evidence="1" id="KW-1133">Transmembrane helix</keyword>
<feature type="transmembrane region" description="Helical" evidence="1">
    <location>
        <begin position="137"/>
        <end position="155"/>
    </location>
</feature>
<proteinExistence type="predicted"/>
<dbReference type="Proteomes" id="UP001558652">
    <property type="component" value="Unassembled WGS sequence"/>
</dbReference>
<reference evidence="2 3" key="1">
    <citation type="submission" date="2024-07" db="EMBL/GenBank/DDBJ databases">
        <title>Chromosome-level genome assembly of the water stick insect Ranatra chinensis (Heteroptera: Nepidae).</title>
        <authorList>
            <person name="Liu X."/>
        </authorList>
    </citation>
    <scope>NUCLEOTIDE SEQUENCE [LARGE SCALE GENOMIC DNA]</scope>
    <source>
        <strain evidence="2">Cailab_2021Rc</strain>
        <tissue evidence="2">Muscle</tissue>
    </source>
</reference>
<keyword evidence="1" id="KW-0472">Membrane</keyword>
<accession>A0ABD0YK40</accession>
<organism evidence="2 3">
    <name type="scientific">Ranatra chinensis</name>
    <dbReference type="NCBI Taxonomy" id="642074"/>
    <lineage>
        <taxon>Eukaryota</taxon>
        <taxon>Metazoa</taxon>
        <taxon>Ecdysozoa</taxon>
        <taxon>Arthropoda</taxon>
        <taxon>Hexapoda</taxon>
        <taxon>Insecta</taxon>
        <taxon>Pterygota</taxon>
        <taxon>Neoptera</taxon>
        <taxon>Paraneoptera</taxon>
        <taxon>Hemiptera</taxon>
        <taxon>Heteroptera</taxon>
        <taxon>Panheteroptera</taxon>
        <taxon>Nepomorpha</taxon>
        <taxon>Nepidae</taxon>
        <taxon>Ranatrinae</taxon>
        <taxon>Ranatra</taxon>
    </lineage>
</organism>
<evidence type="ECO:0000256" key="1">
    <source>
        <dbReference type="SAM" id="Phobius"/>
    </source>
</evidence>
<evidence type="ECO:0000313" key="3">
    <source>
        <dbReference type="Proteomes" id="UP001558652"/>
    </source>
</evidence>
<protein>
    <submittedName>
        <fullName evidence="2">Uncharacterized protein</fullName>
    </submittedName>
</protein>
<keyword evidence="1" id="KW-0812">Transmembrane</keyword>
<dbReference type="AlphaFoldDB" id="A0ABD0YK40"/>
<comment type="caution">
    <text evidence="2">The sequence shown here is derived from an EMBL/GenBank/DDBJ whole genome shotgun (WGS) entry which is preliminary data.</text>
</comment>
<gene>
    <name evidence="2" type="ORF">AAG570_011173</name>
</gene>
<evidence type="ECO:0000313" key="2">
    <source>
        <dbReference type="EMBL" id="KAL1131556.1"/>
    </source>
</evidence>
<keyword evidence="3" id="KW-1185">Reference proteome</keyword>